<evidence type="ECO:0000313" key="5">
    <source>
        <dbReference type="EMBL" id="OOC02271.1"/>
    </source>
</evidence>
<dbReference type="InterPro" id="IPR000772">
    <property type="entry name" value="Ricin_B_lectin"/>
</dbReference>
<keyword evidence="6" id="KW-1185">Reference proteome</keyword>
<proteinExistence type="predicted"/>
<dbReference type="EMBL" id="MUXN01000025">
    <property type="protein sequence ID" value="OOC02271.1"/>
    <property type="molecule type" value="Genomic_DNA"/>
</dbReference>
<dbReference type="SUPFAM" id="SSF50370">
    <property type="entry name" value="Ricin B-like lectins"/>
    <property type="match status" value="2"/>
</dbReference>
<feature type="signal peptide" evidence="3">
    <location>
        <begin position="1"/>
        <end position="24"/>
    </location>
</feature>
<evidence type="ECO:0000259" key="4">
    <source>
        <dbReference type="SMART" id="SM00458"/>
    </source>
</evidence>
<evidence type="ECO:0000256" key="2">
    <source>
        <dbReference type="SAM" id="MobiDB-lite"/>
    </source>
</evidence>
<keyword evidence="3" id="KW-0732">Signal</keyword>
<feature type="coiled-coil region" evidence="1">
    <location>
        <begin position="197"/>
        <end position="225"/>
    </location>
</feature>
<feature type="domain" description="Ricin B lectin" evidence="4">
    <location>
        <begin position="511"/>
        <end position="655"/>
    </location>
</feature>
<feature type="domain" description="Ricin B lectin" evidence="4">
    <location>
        <begin position="362"/>
        <end position="498"/>
    </location>
</feature>
<dbReference type="PROSITE" id="PS50231">
    <property type="entry name" value="RICIN_B_LECTIN"/>
    <property type="match status" value="2"/>
</dbReference>
<dbReference type="Pfam" id="PF14200">
    <property type="entry name" value="RicinB_lectin_2"/>
    <property type="match status" value="2"/>
</dbReference>
<dbReference type="Pfam" id="PF03752">
    <property type="entry name" value="ALF"/>
    <property type="match status" value="1"/>
</dbReference>
<dbReference type="SMART" id="SM00458">
    <property type="entry name" value="RICIN"/>
    <property type="match status" value="2"/>
</dbReference>
<sequence length="660" mass="71822">MRGIAALTVAVTLVGGLAATPAQAETTGTTPAASTQAAPESTTDEKAAAARELNLLLTPEMAVMSDKNFVITLWQKAREGSQVKAAALKAFTDTTDELACYNFIRTGIFEAVRRDQIELEKKAERDRQRLAAAAEIGWTNVPQALLDGSLENFVFKLWEVAEEGSDVKKGAAAVLKTGSTDDQRQEFVVAGIYTASAADKKRKIDEAEQRERERLEREANRKAKELAWAAATRATATEELKNLPDHEFIYEVIKRAVGPKVKAAAQAAYDSRDAAVWKTFIFTGVHEAHKADIEEQERLDAIETERQIRVILDKAERDGYQPNLVAAARAALAGTTAQRNEFLLTGQHAAAKLDLIKPADKRVIELQGIQSGRCLGVAGQWDTPGEGALANGARTELWDCFRSPKQVWELQATGGGYRLLNLASKMCLDISGDNVIQNPCNEHPNQRWEFLENADGTFQLKNVGSGRFATAADSGTGNATLIVQYTNTNSIDQRWRLIDPTHVSWTVQMTPGTIQIKGVNSGRCIQVAGLWGTPNQGANADFAGTELWDCQGGVKQIWELVPLGDKKYGLKNKNSGKCLDVRHSEVANGTPLIQFGCYYGGAQQWVFVQGDNNTLGLASALTGKFADVTGWQTANGSGISQYDGTSSINQRWTIIQMTTA</sequence>
<gene>
    <name evidence="5" type="ORF">B0293_33080</name>
</gene>
<keyword evidence="1" id="KW-0175">Coiled coil</keyword>
<comment type="caution">
    <text evidence="5">The sequence shown here is derived from an EMBL/GenBank/DDBJ whole genome shotgun (WGS) entry which is preliminary data.</text>
</comment>
<evidence type="ECO:0000256" key="1">
    <source>
        <dbReference type="SAM" id="Coils"/>
    </source>
</evidence>
<dbReference type="Pfam" id="PF00652">
    <property type="entry name" value="Ricin_B_lectin"/>
    <property type="match status" value="1"/>
</dbReference>
<dbReference type="InterPro" id="IPR005506">
    <property type="entry name" value="DUF312_ALF"/>
</dbReference>
<feature type="chain" id="PRO_5046561761" description="Ricin B lectin domain-containing protein" evidence="3">
    <location>
        <begin position="25"/>
        <end position="660"/>
    </location>
</feature>
<feature type="compositionally biased region" description="Polar residues" evidence="2">
    <location>
        <begin position="23"/>
        <end position="41"/>
    </location>
</feature>
<feature type="region of interest" description="Disordered" evidence="2">
    <location>
        <begin position="22"/>
        <end position="45"/>
    </location>
</feature>
<dbReference type="Gene3D" id="2.80.10.50">
    <property type="match status" value="3"/>
</dbReference>
<evidence type="ECO:0000256" key="3">
    <source>
        <dbReference type="SAM" id="SignalP"/>
    </source>
</evidence>
<dbReference type="InterPro" id="IPR035992">
    <property type="entry name" value="Ricin_B-like_lectins"/>
</dbReference>
<dbReference type="Proteomes" id="UP000188551">
    <property type="component" value="Unassembled WGS sequence"/>
</dbReference>
<name>A0ABX3J605_9PSEU</name>
<reference evidence="5 6" key="1">
    <citation type="submission" date="2017-02" db="EMBL/GenBank/DDBJ databases">
        <title>Amycolatopsis azurea DSM 43854 draft genome.</title>
        <authorList>
            <person name="Mayilraj S."/>
        </authorList>
    </citation>
    <scope>NUCLEOTIDE SEQUENCE [LARGE SCALE GENOMIC DNA]</scope>
    <source>
        <strain evidence="5 6">DSM 43854</strain>
    </source>
</reference>
<accession>A0ABX3J605</accession>
<organism evidence="5 6">
    <name type="scientific">Amycolatopsis azurea DSM 43854</name>
    <dbReference type="NCBI Taxonomy" id="1238180"/>
    <lineage>
        <taxon>Bacteria</taxon>
        <taxon>Bacillati</taxon>
        <taxon>Actinomycetota</taxon>
        <taxon>Actinomycetes</taxon>
        <taxon>Pseudonocardiales</taxon>
        <taxon>Pseudonocardiaceae</taxon>
        <taxon>Amycolatopsis</taxon>
    </lineage>
</organism>
<protein>
    <recommendedName>
        <fullName evidence="4">Ricin B lectin domain-containing protein</fullName>
    </recommendedName>
</protein>
<evidence type="ECO:0000313" key="6">
    <source>
        <dbReference type="Proteomes" id="UP000188551"/>
    </source>
</evidence>
<dbReference type="CDD" id="cd00161">
    <property type="entry name" value="beta-trefoil_Ricin-like"/>
    <property type="match status" value="2"/>
</dbReference>